<evidence type="ECO:0000313" key="2">
    <source>
        <dbReference type="EMBL" id="OMJ13099.1"/>
    </source>
</evidence>
<evidence type="ECO:0000313" key="3">
    <source>
        <dbReference type="Proteomes" id="UP000187429"/>
    </source>
</evidence>
<comment type="caution">
    <text evidence="2">The sequence shown here is derived from an EMBL/GenBank/DDBJ whole genome shotgun (WGS) entry which is preliminary data.</text>
</comment>
<feature type="region of interest" description="Disordered" evidence="1">
    <location>
        <begin position="170"/>
        <end position="198"/>
    </location>
</feature>
<feature type="region of interest" description="Disordered" evidence="1">
    <location>
        <begin position="1"/>
        <end position="20"/>
    </location>
</feature>
<sequence length="198" mass="21593">MSNKGISPQTDSPALQGLGSPTFHSMSSTPSFDVNIIKKYILDLTPSLLGGDGSEDNIITMFVIPSSAEKINQFCNDSQTQVLYIIKGFEEPLKDDEGMDISSDFLAISYSVELELSWNKNLMGAIALIKNVPVLYNSTPISHQVQVINLPGPAINKSLEAEDFNDIDSNNDFGDLNAENSNSQTQANRFLDVTTQTP</sequence>
<dbReference type="OrthoDB" id="447173at2759"/>
<feature type="compositionally biased region" description="Polar residues" evidence="1">
    <location>
        <begin position="1"/>
        <end position="13"/>
    </location>
</feature>
<dbReference type="Proteomes" id="UP000187429">
    <property type="component" value="Unassembled WGS sequence"/>
</dbReference>
<proteinExistence type="predicted"/>
<feature type="non-terminal residue" evidence="2">
    <location>
        <position position="198"/>
    </location>
</feature>
<reference evidence="3" key="1">
    <citation type="submission" date="2017-01" db="EMBL/GenBank/DDBJ databases">
        <authorList>
            <person name="Wang Y."/>
            <person name="White M."/>
            <person name="Kvist S."/>
            <person name="Moncalvo J.-M."/>
        </authorList>
    </citation>
    <scope>NUCLEOTIDE SEQUENCE [LARGE SCALE GENOMIC DNA]</scope>
    <source>
        <strain evidence="3">ID-206-W2</strain>
    </source>
</reference>
<dbReference type="EMBL" id="LSSM01005230">
    <property type="protein sequence ID" value="OMJ13099.1"/>
    <property type="molecule type" value="Genomic_DNA"/>
</dbReference>
<accession>A0A1R1XEN6</accession>
<name>A0A1R1XEN6_9FUNG</name>
<evidence type="ECO:0000256" key="1">
    <source>
        <dbReference type="SAM" id="MobiDB-lite"/>
    </source>
</evidence>
<gene>
    <name evidence="2" type="ORF">AYI69_g9139</name>
</gene>
<protein>
    <submittedName>
        <fullName evidence="2">Uncharacterized protein</fullName>
    </submittedName>
</protein>
<organism evidence="2 3">
    <name type="scientific">Smittium culicis</name>
    <dbReference type="NCBI Taxonomy" id="133412"/>
    <lineage>
        <taxon>Eukaryota</taxon>
        <taxon>Fungi</taxon>
        <taxon>Fungi incertae sedis</taxon>
        <taxon>Zoopagomycota</taxon>
        <taxon>Kickxellomycotina</taxon>
        <taxon>Harpellomycetes</taxon>
        <taxon>Harpellales</taxon>
        <taxon>Legeriomycetaceae</taxon>
        <taxon>Smittium</taxon>
    </lineage>
</organism>
<keyword evidence="3" id="KW-1185">Reference proteome</keyword>
<dbReference type="AlphaFoldDB" id="A0A1R1XEN6"/>